<dbReference type="OrthoDB" id="427480at2759"/>
<name>A0A437AJX0_9MICR</name>
<evidence type="ECO:0000313" key="2">
    <source>
        <dbReference type="Proteomes" id="UP000282876"/>
    </source>
</evidence>
<accession>A0A437AJX0</accession>
<sequence>MMHKIPFITEIRLRKTQGIVIQPTKEYNFTNLLCSFIVPFFKKDNFMTNLYKNSVIPDKFKKTNKINFKLNYKINKKIKSDSCIEIYEGTFENKKVFIKKIKKERDFNLLDFIFYKIFPDFKHDFYLKEDLRMEALNFEILRKEFGSTIKIPDIYYCNKNVLIREYIEKSDFYDISDFLSKLINTKLVKLNLNTKGIIKLGGFALINAQKCKILNEEYLTNCHKILISFFIKNQKILSENKTRNSFFPFTKNIKSPSEKNLFSFKDIWQVIRNVNSLYYFNNLIFIKRFYTEKNSKKLTYKIITELFNYNFIKEIKRIF</sequence>
<dbReference type="InterPro" id="IPR011009">
    <property type="entry name" value="Kinase-like_dom_sf"/>
</dbReference>
<dbReference type="Proteomes" id="UP000282876">
    <property type="component" value="Unassembled WGS sequence"/>
</dbReference>
<dbReference type="SUPFAM" id="SSF56112">
    <property type="entry name" value="Protein kinase-like (PK-like)"/>
    <property type="match status" value="1"/>
</dbReference>
<protein>
    <submittedName>
        <fullName evidence="1">Uncharacterized protein</fullName>
    </submittedName>
</protein>
<gene>
    <name evidence="1" type="ORF">TUBRATIS_22180</name>
</gene>
<dbReference type="VEuPathDB" id="MicrosporidiaDB:TUBRATIS_22180"/>
<evidence type="ECO:0000313" key="1">
    <source>
        <dbReference type="EMBL" id="RVD91336.1"/>
    </source>
</evidence>
<dbReference type="EMBL" id="RCSS01000564">
    <property type="protein sequence ID" value="RVD91336.1"/>
    <property type="molecule type" value="Genomic_DNA"/>
</dbReference>
<keyword evidence="2" id="KW-1185">Reference proteome</keyword>
<dbReference type="AlphaFoldDB" id="A0A437AJX0"/>
<organism evidence="1 2">
    <name type="scientific">Tubulinosema ratisbonensis</name>
    <dbReference type="NCBI Taxonomy" id="291195"/>
    <lineage>
        <taxon>Eukaryota</taxon>
        <taxon>Fungi</taxon>
        <taxon>Fungi incertae sedis</taxon>
        <taxon>Microsporidia</taxon>
        <taxon>Tubulinosematoidea</taxon>
        <taxon>Tubulinosematidae</taxon>
        <taxon>Tubulinosema</taxon>
    </lineage>
</organism>
<proteinExistence type="predicted"/>
<reference evidence="1 2" key="1">
    <citation type="submission" date="2018-10" db="EMBL/GenBank/DDBJ databases">
        <title>Draft genome sequence of the microsporidian Tubulinosema ratisbonensis.</title>
        <authorList>
            <person name="Polonais V."/>
            <person name="Peyretaillade E."/>
            <person name="Niehus S."/>
            <person name="Wawrzyniak I."/>
            <person name="Franchet A."/>
            <person name="Gaspin C."/>
            <person name="Reichstadt M."/>
            <person name="Belser C."/>
            <person name="Labadie K."/>
            <person name="Delbac F."/>
            <person name="Ferrandon D."/>
        </authorList>
    </citation>
    <scope>NUCLEOTIDE SEQUENCE [LARGE SCALE GENOMIC DNA]</scope>
    <source>
        <strain evidence="1 2">Franzen</strain>
    </source>
</reference>
<comment type="caution">
    <text evidence="1">The sequence shown here is derived from an EMBL/GenBank/DDBJ whole genome shotgun (WGS) entry which is preliminary data.</text>
</comment>